<evidence type="ECO:0000259" key="5">
    <source>
        <dbReference type="PROSITE" id="PS50937"/>
    </source>
</evidence>
<evidence type="ECO:0000256" key="3">
    <source>
        <dbReference type="ARBA" id="ARBA00023125"/>
    </source>
</evidence>
<dbReference type="InterPro" id="IPR000551">
    <property type="entry name" value="MerR-type_HTH_dom"/>
</dbReference>
<comment type="caution">
    <text evidence="6">The sequence shown here is derived from an EMBL/GenBank/DDBJ whole genome shotgun (WGS) entry which is preliminary data.</text>
</comment>
<reference evidence="7" key="1">
    <citation type="submission" date="2016-09" db="EMBL/GenBank/DDBJ databases">
        <authorList>
            <person name="Gulvik C.A."/>
        </authorList>
    </citation>
    <scope>NUCLEOTIDE SEQUENCE [LARGE SCALE GENOMIC DNA]</scope>
    <source>
        <strain evidence="7">LMG 8895</strain>
    </source>
</reference>
<dbReference type="EMBL" id="MIJY01000045">
    <property type="protein sequence ID" value="OEG09121.1"/>
    <property type="molecule type" value="Genomic_DNA"/>
</dbReference>
<dbReference type="GO" id="GO:0003677">
    <property type="term" value="F:DNA binding"/>
    <property type="evidence" value="ECO:0007669"/>
    <property type="project" value="UniProtKB-KW"/>
</dbReference>
<feature type="domain" description="HTH merR-type" evidence="5">
    <location>
        <begin position="120"/>
        <end position="189"/>
    </location>
</feature>
<organism evidence="6 7">
    <name type="scientific">Enterococcus termitis</name>
    <dbReference type="NCBI Taxonomy" id="332950"/>
    <lineage>
        <taxon>Bacteria</taxon>
        <taxon>Bacillati</taxon>
        <taxon>Bacillota</taxon>
        <taxon>Bacilli</taxon>
        <taxon>Lactobacillales</taxon>
        <taxon>Enterococcaceae</taxon>
        <taxon>Enterococcus</taxon>
    </lineage>
</organism>
<evidence type="ECO:0000256" key="4">
    <source>
        <dbReference type="ARBA" id="ARBA00023163"/>
    </source>
</evidence>
<dbReference type="Proteomes" id="UP000095094">
    <property type="component" value="Unassembled WGS sequence"/>
</dbReference>
<keyword evidence="3" id="KW-0238">DNA-binding</keyword>
<dbReference type="PANTHER" id="PTHR30204">
    <property type="entry name" value="REDOX-CYCLING DRUG-SENSING TRANSCRIPTIONAL ACTIVATOR SOXR"/>
    <property type="match status" value="1"/>
</dbReference>
<evidence type="ECO:0000256" key="2">
    <source>
        <dbReference type="ARBA" id="ARBA00023015"/>
    </source>
</evidence>
<dbReference type="SMART" id="SM00422">
    <property type="entry name" value="HTH_MERR"/>
    <property type="match status" value="2"/>
</dbReference>
<proteinExistence type="predicted"/>
<accession>A0A1E5G8Z8</accession>
<keyword evidence="2" id="KW-0805">Transcription regulation</keyword>
<dbReference type="GO" id="GO:0003700">
    <property type="term" value="F:DNA-binding transcription factor activity"/>
    <property type="evidence" value="ECO:0007669"/>
    <property type="project" value="InterPro"/>
</dbReference>
<evidence type="ECO:0000256" key="1">
    <source>
        <dbReference type="ARBA" id="ARBA00022491"/>
    </source>
</evidence>
<sequence>MLFKPIEIARELNISTSLLRHYEKKLLLPLPKRSNSGYRLYTEESLHYFRAIRTTTITYGYHVTQKIMTAIQAGNYSAAFWLLNDEQVKLHQRKKISDQTLALLHEEEWQDITQMPKRGWLTIGETAERLAITETAIRHWTKEQLLEVPRDPESNYRMFDEHAIQQLLFIRMIRASTWSLDEVREILAQFHADSPKRMIELAEQSLRSLNELLKRQMISTKYIYALIQFLEPNFFEDFPDSDFY</sequence>
<keyword evidence="1" id="KW-0678">Repressor</keyword>
<dbReference type="PANTHER" id="PTHR30204:SF69">
    <property type="entry name" value="MERR-FAMILY TRANSCRIPTIONAL REGULATOR"/>
    <property type="match status" value="1"/>
</dbReference>
<dbReference type="PROSITE" id="PS50937">
    <property type="entry name" value="HTH_MERR_2"/>
    <property type="match status" value="2"/>
</dbReference>
<dbReference type="InterPro" id="IPR047057">
    <property type="entry name" value="MerR_fam"/>
</dbReference>
<dbReference type="InterPro" id="IPR009061">
    <property type="entry name" value="DNA-bd_dom_put_sf"/>
</dbReference>
<dbReference type="AlphaFoldDB" id="A0A1E5G8Z8"/>
<evidence type="ECO:0000313" key="6">
    <source>
        <dbReference type="EMBL" id="OEG09121.1"/>
    </source>
</evidence>
<dbReference type="Gene3D" id="1.10.1660.10">
    <property type="match status" value="2"/>
</dbReference>
<feature type="domain" description="HTH merR-type" evidence="5">
    <location>
        <begin position="2"/>
        <end position="53"/>
    </location>
</feature>
<dbReference type="OrthoDB" id="6006at2"/>
<keyword evidence="4" id="KW-0804">Transcription</keyword>
<evidence type="ECO:0000313" key="7">
    <source>
        <dbReference type="Proteomes" id="UP000095094"/>
    </source>
</evidence>
<dbReference type="Pfam" id="PF13411">
    <property type="entry name" value="MerR_1"/>
    <property type="match status" value="1"/>
</dbReference>
<gene>
    <name evidence="6" type="ORF">BCR25_11160</name>
</gene>
<name>A0A1E5G8Z8_9ENTE</name>
<dbReference type="Pfam" id="PF00376">
    <property type="entry name" value="MerR"/>
    <property type="match status" value="1"/>
</dbReference>
<dbReference type="SUPFAM" id="SSF46955">
    <property type="entry name" value="Putative DNA-binding domain"/>
    <property type="match status" value="2"/>
</dbReference>
<keyword evidence="7" id="KW-1185">Reference proteome</keyword>
<protein>
    <recommendedName>
        <fullName evidence="5">HTH merR-type domain-containing protein</fullName>
    </recommendedName>
</protein>
<dbReference type="PATRIC" id="fig|332950.4.peg.3097"/>
<dbReference type="RefSeq" id="WP_069664811.1">
    <property type="nucleotide sequence ID" value="NZ_JBHUJJ010000001.1"/>
</dbReference>